<feature type="transmembrane region" description="Helical" evidence="1">
    <location>
        <begin position="71"/>
        <end position="98"/>
    </location>
</feature>
<keyword evidence="1" id="KW-1133">Transmembrane helix</keyword>
<keyword evidence="1" id="KW-0812">Transmembrane</keyword>
<dbReference type="EMBL" id="MU150378">
    <property type="protein sequence ID" value="KAF9457277.1"/>
    <property type="molecule type" value="Genomic_DNA"/>
</dbReference>
<gene>
    <name evidence="2" type="ORF">BDZ94DRAFT_1240885</name>
</gene>
<dbReference type="AlphaFoldDB" id="A0A9P5XT75"/>
<feature type="transmembrane region" description="Helical" evidence="1">
    <location>
        <begin position="128"/>
        <end position="148"/>
    </location>
</feature>
<evidence type="ECO:0000313" key="2">
    <source>
        <dbReference type="EMBL" id="KAF9457277.1"/>
    </source>
</evidence>
<protein>
    <submittedName>
        <fullName evidence="2">Uncharacterized protein</fullName>
    </submittedName>
</protein>
<comment type="caution">
    <text evidence="2">The sequence shown here is derived from an EMBL/GenBank/DDBJ whole genome shotgun (WGS) entry which is preliminary data.</text>
</comment>
<keyword evidence="1" id="KW-0472">Membrane</keyword>
<sequence length="165" mass="18555">MGSRKRRDSPDPDILDVISDMVMTGFLHTCTFSIMFGLFLVLFGQLPLVSRMLITPSHSKRKKATKAQHRMFAICVISFLLFMGHVSLQIGCAGSFLYSTFVADRNKPLRGRVTSVILSLEKMDVINYWLRAIELFFINTAGIFVFLFSQAAIAHLSVTPTPQFS</sequence>
<name>A0A9P5XT75_9AGAR</name>
<reference evidence="2" key="1">
    <citation type="submission" date="2020-11" db="EMBL/GenBank/DDBJ databases">
        <authorList>
            <consortium name="DOE Joint Genome Institute"/>
            <person name="Ahrendt S."/>
            <person name="Riley R."/>
            <person name="Andreopoulos W."/>
            <person name="Labutti K."/>
            <person name="Pangilinan J."/>
            <person name="Ruiz-Duenas F.J."/>
            <person name="Barrasa J.M."/>
            <person name="Sanchez-Garcia M."/>
            <person name="Camarero S."/>
            <person name="Miyauchi S."/>
            <person name="Serrano A."/>
            <person name="Linde D."/>
            <person name="Babiker R."/>
            <person name="Drula E."/>
            <person name="Ayuso-Fernandez I."/>
            <person name="Pacheco R."/>
            <person name="Padilla G."/>
            <person name="Ferreira P."/>
            <person name="Barriuso J."/>
            <person name="Kellner H."/>
            <person name="Castanera R."/>
            <person name="Alfaro M."/>
            <person name="Ramirez L."/>
            <person name="Pisabarro A.G."/>
            <person name="Kuo A."/>
            <person name="Tritt A."/>
            <person name="Lipzen A."/>
            <person name="He G."/>
            <person name="Yan M."/>
            <person name="Ng V."/>
            <person name="Cullen D."/>
            <person name="Martin F."/>
            <person name="Rosso M.-N."/>
            <person name="Henrissat B."/>
            <person name="Hibbett D."/>
            <person name="Martinez A.T."/>
            <person name="Grigoriev I.V."/>
        </authorList>
    </citation>
    <scope>NUCLEOTIDE SEQUENCE</scope>
    <source>
        <strain evidence="2">CBS 247.69</strain>
    </source>
</reference>
<feature type="transmembrane region" description="Helical" evidence="1">
    <location>
        <begin position="26"/>
        <end position="50"/>
    </location>
</feature>
<keyword evidence="3" id="KW-1185">Reference proteome</keyword>
<evidence type="ECO:0000313" key="3">
    <source>
        <dbReference type="Proteomes" id="UP000807353"/>
    </source>
</evidence>
<accession>A0A9P5XT75</accession>
<proteinExistence type="predicted"/>
<organism evidence="2 3">
    <name type="scientific">Collybia nuda</name>
    <dbReference type="NCBI Taxonomy" id="64659"/>
    <lineage>
        <taxon>Eukaryota</taxon>
        <taxon>Fungi</taxon>
        <taxon>Dikarya</taxon>
        <taxon>Basidiomycota</taxon>
        <taxon>Agaricomycotina</taxon>
        <taxon>Agaricomycetes</taxon>
        <taxon>Agaricomycetidae</taxon>
        <taxon>Agaricales</taxon>
        <taxon>Tricholomatineae</taxon>
        <taxon>Clitocybaceae</taxon>
        <taxon>Collybia</taxon>
    </lineage>
</organism>
<dbReference type="Proteomes" id="UP000807353">
    <property type="component" value="Unassembled WGS sequence"/>
</dbReference>
<evidence type="ECO:0000256" key="1">
    <source>
        <dbReference type="SAM" id="Phobius"/>
    </source>
</evidence>